<dbReference type="EMBL" id="PDHH01000001">
    <property type="protein sequence ID" value="PSM53031.1"/>
    <property type="molecule type" value="Genomic_DNA"/>
</dbReference>
<dbReference type="Proteomes" id="UP000240535">
    <property type="component" value="Unassembled WGS sequence"/>
</dbReference>
<name>A0A2P8R3G0_9BACT</name>
<feature type="transmembrane region" description="Helical" evidence="1">
    <location>
        <begin position="51"/>
        <end position="72"/>
    </location>
</feature>
<proteinExistence type="predicted"/>
<keyword evidence="3" id="KW-1185">Reference proteome</keyword>
<organism evidence="2 3">
    <name type="scientific">Campylobacter blaseri</name>
    <dbReference type="NCBI Taxonomy" id="2042961"/>
    <lineage>
        <taxon>Bacteria</taxon>
        <taxon>Pseudomonadati</taxon>
        <taxon>Campylobacterota</taxon>
        <taxon>Epsilonproteobacteria</taxon>
        <taxon>Campylobacterales</taxon>
        <taxon>Campylobacteraceae</taxon>
        <taxon>Campylobacter</taxon>
    </lineage>
</organism>
<reference evidence="3" key="1">
    <citation type="submission" date="2017-10" db="EMBL/GenBank/DDBJ databases">
        <title>Campylobacter species from seals.</title>
        <authorList>
            <person name="Gilbert M.J."/>
            <person name="Zomer A.L."/>
            <person name="Timmerman A.J."/>
            <person name="Duim B."/>
            <person name="Wagenaar J.A."/>
        </authorList>
    </citation>
    <scope>NUCLEOTIDE SEQUENCE [LARGE SCALE GENOMIC DNA]</scope>
    <source>
        <strain evidence="3">17S00004-5</strain>
    </source>
</reference>
<comment type="caution">
    <text evidence="2">The sequence shown here is derived from an EMBL/GenBank/DDBJ whole genome shotgun (WGS) entry which is preliminary data.</text>
</comment>
<keyword evidence="1" id="KW-0812">Transmembrane</keyword>
<sequence length="306" mass="36248">MENLEDLFEIEKERLDIVDRLIKVRNTVIIIAVLVFIVIFIKSGFSFSGNIFFTTISITIISISLFFAYKAYSTKIYNHNFKNITLRKVLADIDPSLKYYPYNYIDFKDFNNPRMYIRPDIYKGNDLVYGKYKGVNIKFSDLNLIEKVEIIDEKGHRKTSYRNIFKGICFIANFNKHFTSETYIRSSRNAKTYGKRAYMDDTEFEREFNVYTNDQVNARYIITPLFMERLLLIKKLFNAPINMAFIDNKIYIYIEFNKDSFEPDINATLIGENSLIKKYQVDIINLLNLVDELNLNRDIFSVIKER</sequence>
<dbReference type="AlphaFoldDB" id="A0A2P8R3G0"/>
<gene>
    <name evidence="2" type="ORF">CQ405_00305</name>
</gene>
<dbReference type="OrthoDB" id="4960523at2"/>
<evidence type="ECO:0000256" key="1">
    <source>
        <dbReference type="SAM" id="Phobius"/>
    </source>
</evidence>
<accession>A0A2P8R3G0</accession>
<keyword evidence="1" id="KW-1133">Transmembrane helix</keyword>
<feature type="transmembrane region" description="Helical" evidence="1">
    <location>
        <begin position="24"/>
        <end position="45"/>
    </location>
</feature>
<dbReference type="Pfam" id="PF11335">
    <property type="entry name" value="DUF3137"/>
    <property type="match status" value="1"/>
</dbReference>
<protein>
    <recommendedName>
        <fullName evidence="4">Galanin</fullName>
    </recommendedName>
</protein>
<dbReference type="RefSeq" id="WP_106869409.1">
    <property type="nucleotide sequence ID" value="NZ_CP053841.1"/>
</dbReference>
<evidence type="ECO:0000313" key="2">
    <source>
        <dbReference type="EMBL" id="PSM53031.1"/>
    </source>
</evidence>
<evidence type="ECO:0000313" key="3">
    <source>
        <dbReference type="Proteomes" id="UP000240535"/>
    </source>
</evidence>
<evidence type="ECO:0008006" key="4">
    <source>
        <dbReference type="Google" id="ProtNLM"/>
    </source>
</evidence>
<keyword evidence="1" id="KW-0472">Membrane</keyword>
<dbReference type="InterPro" id="IPR021484">
    <property type="entry name" value="DUF3137"/>
</dbReference>